<dbReference type="AlphaFoldDB" id="A0A3E4QUA5"/>
<accession>A0A3E4QUA5</accession>
<dbReference type="RefSeq" id="WP_117679311.1">
    <property type="nucleotide sequence ID" value="NZ_CAJJKC010000002.1"/>
</dbReference>
<sequence length="155" mass="16034">MAINKDEIFLNRSEIKKEAARLHEMGYNCAQSVVCAMAPAIDLDADGAFVLAEGFGAGMGGMTETCGAVSGAVMALSQVESTGRDQIGSKAKTYKLSRELSARFASTNGSTVCRELKGIGSDAGALRSCPGCIDDAIDLAVDILVEQGAHEAGAR</sequence>
<dbReference type="InterPro" id="IPR010181">
    <property type="entry name" value="CGCAxxGCC_motif"/>
</dbReference>
<name>A0A3E4QUA5_9ACTN</name>
<evidence type="ECO:0000313" key="1">
    <source>
        <dbReference type="EMBL" id="RGL10671.1"/>
    </source>
</evidence>
<gene>
    <name evidence="1" type="ORF">DXC81_04140</name>
</gene>
<dbReference type="EMBL" id="QSRJ01000004">
    <property type="protein sequence ID" value="RGL10671.1"/>
    <property type="molecule type" value="Genomic_DNA"/>
</dbReference>
<protein>
    <submittedName>
        <fullName evidence="1">C_GCAxxG_C_C family protein</fullName>
    </submittedName>
</protein>
<reference evidence="1 2" key="1">
    <citation type="submission" date="2018-08" db="EMBL/GenBank/DDBJ databases">
        <title>A genome reference for cultivated species of the human gut microbiota.</title>
        <authorList>
            <person name="Zou Y."/>
            <person name="Xue W."/>
            <person name="Luo G."/>
        </authorList>
    </citation>
    <scope>NUCLEOTIDE SEQUENCE [LARGE SCALE GENOMIC DNA]</scope>
    <source>
        <strain evidence="1 2">TF08-14</strain>
    </source>
</reference>
<dbReference type="Proteomes" id="UP000260943">
    <property type="component" value="Unassembled WGS sequence"/>
</dbReference>
<proteinExistence type="predicted"/>
<dbReference type="NCBIfam" id="TIGR01909">
    <property type="entry name" value="C_GCAxxG_C_C"/>
    <property type="match status" value="1"/>
</dbReference>
<organism evidence="1 2">
    <name type="scientific">Collinsella tanakaei</name>
    <dbReference type="NCBI Taxonomy" id="626935"/>
    <lineage>
        <taxon>Bacteria</taxon>
        <taxon>Bacillati</taxon>
        <taxon>Actinomycetota</taxon>
        <taxon>Coriobacteriia</taxon>
        <taxon>Coriobacteriales</taxon>
        <taxon>Coriobacteriaceae</taxon>
        <taxon>Collinsella</taxon>
    </lineage>
</organism>
<comment type="caution">
    <text evidence="1">The sequence shown here is derived from an EMBL/GenBank/DDBJ whole genome shotgun (WGS) entry which is preliminary data.</text>
</comment>
<evidence type="ECO:0000313" key="2">
    <source>
        <dbReference type="Proteomes" id="UP000260943"/>
    </source>
</evidence>
<dbReference type="Pfam" id="PF09719">
    <property type="entry name" value="C_GCAxxG_C_C"/>
    <property type="match status" value="1"/>
</dbReference>